<dbReference type="InterPro" id="IPR043128">
    <property type="entry name" value="Rev_trsase/Diguanyl_cyclase"/>
</dbReference>
<dbReference type="GO" id="GO:0006281">
    <property type="term" value="P:DNA repair"/>
    <property type="evidence" value="ECO:0007669"/>
    <property type="project" value="InterPro"/>
</dbReference>
<name>A0A918RL13_9GAMM</name>
<evidence type="ECO:0000259" key="3">
    <source>
        <dbReference type="Pfam" id="PF00817"/>
    </source>
</evidence>
<keyword evidence="5" id="KW-1185">Reference proteome</keyword>
<dbReference type="Gene3D" id="3.30.70.270">
    <property type="match status" value="1"/>
</dbReference>
<comment type="similarity">
    <text evidence="1">Belongs to the DNA polymerase type-Y family.</text>
</comment>
<keyword evidence="2" id="KW-0227">DNA damage</keyword>
<dbReference type="InterPro" id="IPR050356">
    <property type="entry name" value="SulA_CellDiv_inhibitor"/>
</dbReference>
<dbReference type="RefSeq" id="WP_189398836.1">
    <property type="nucleotide sequence ID" value="NZ_BMXA01000001.1"/>
</dbReference>
<dbReference type="PANTHER" id="PTHR35369">
    <property type="entry name" value="BLR3025 PROTEIN-RELATED"/>
    <property type="match status" value="1"/>
</dbReference>
<reference evidence="4" key="1">
    <citation type="journal article" date="2014" name="Int. J. Syst. Evol. Microbiol.">
        <title>Complete genome sequence of Corynebacterium casei LMG S-19264T (=DSM 44701T), isolated from a smear-ripened cheese.</title>
        <authorList>
            <consortium name="US DOE Joint Genome Institute (JGI-PGF)"/>
            <person name="Walter F."/>
            <person name="Albersmeier A."/>
            <person name="Kalinowski J."/>
            <person name="Ruckert C."/>
        </authorList>
    </citation>
    <scope>NUCLEOTIDE SEQUENCE</scope>
    <source>
        <strain evidence="4">KCTC 12711</strain>
    </source>
</reference>
<dbReference type="CDD" id="cd03468">
    <property type="entry name" value="PolY_like"/>
    <property type="match status" value="1"/>
</dbReference>
<evidence type="ECO:0000313" key="4">
    <source>
        <dbReference type="EMBL" id="GHA02278.1"/>
    </source>
</evidence>
<dbReference type="AlphaFoldDB" id="A0A918RL13"/>
<evidence type="ECO:0000313" key="5">
    <source>
        <dbReference type="Proteomes" id="UP000614811"/>
    </source>
</evidence>
<dbReference type="Gene3D" id="3.40.1170.60">
    <property type="match status" value="1"/>
</dbReference>
<organism evidence="4 5">
    <name type="scientific">Arenicella chitinivorans</name>
    <dbReference type="NCBI Taxonomy" id="1329800"/>
    <lineage>
        <taxon>Bacteria</taxon>
        <taxon>Pseudomonadati</taxon>
        <taxon>Pseudomonadota</taxon>
        <taxon>Gammaproteobacteria</taxon>
        <taxon>Arenicellales</taxon>
        <taxon>Arenicellaceae</taxon>
        <taxon>Arenicella</taxon>
    </lineage>
</organism>
<dbReference type="EMBL" id="BMXA01000001">
    <property type="protein sequence ID" value="GHA02278.1"/>
    <property type="molecule type" value="Genomic_DNA"/>
</dbReference>
<reference evidence="4" key="2">
    <citation type="submission" date="2020-09" db="EMBL/GenBank/DDBJ databases">
        <authorList>
            <person name="Sun Q."/>
            <person name="Kim S."/>
        </authorList>
    </citation>
    <scope>NUCLEOTIDE SEQUENCE</scope>
    <source>
        <strain evidence="4">KCTC 12711</strain>
    </source>
</reference>
<protein>
    <submittedName>
        <fullName evidence="4">Nucleotidyltransferase</fullName>
    </submittedName>
</protein>
<comment type="caution">
    <text evidence="4">The sequence shown here is derived from an EMBL/GenBank/DDBJ whole genome shotgun (WGS) entry which is preliminary data.</text>
</comment>
<accession>A0A918RL13</accession>
<proteinExistence type="inferred from homology"/>
<evidence type="ECO:0000256" key="1">
    <source>
        <dbReference type="ARBA" id="ARBA00010945"/>
    </source>
</evidence>
<dbReference type="Pfam" id="PF00817">
    <property type="entry name" value="IMS"/>
    <property type="match status" value="1"/>
</dbReference>
<feature type="domain" description="UmuC" evidence="3">
    <location>
        <begin position="19"/>
        <end position="154"/>
    </location>
</feature>
<dbReference type="InterPro" id="IPR001126">
    <property type="entry name" value="UmuC"/>
</dbReference>
<dbReference type="SUPFAM" id="SSF56672">
    <property type="entry name" value="DNA/RNA polymerases"/>
    <property type="match status" value="1"/>
</dbReference>
<gene>
    <name evidence="4" type="ORF">GCM10008090_09470</name>
</gene>
<sequence length="494" mass="56194">MPNSSSHSGNTWFCIRLTHLSLNSLGVAVNAEQAAAISWQHQIWQCNHAAQRAGIQAGMSVNHALMLNADLEILERAPEKEDEKLTRLSHWAYRFTSMVSIYNDHTLLLEIGKSISLFKSLEHIHNLINNDLFSFKITASYGVSDTPKSAYVASFTPDPRLRRHTASELVSASIEHLDIDHKTITKLHNCGFDSLGDLQTIPGPELGARFGKALLNYLDQFWGLVPDPQTAVTPPETFHASVDFAEPIHNLQWIEQQLTRLLTDLAQFLLLRQLVCRSFTWRFYHQNNRLLKTVTIGISSRDLLTSTDKAIATFEQLTQLKLASIQLDGSFSSIELSSTQLVPVTLFNDDLFDPSPDTEQLNQLLDKLSNRLGPTALFRVVPESEHLPELANGRRSALQTTSMRETRAQYTANQVLQDEPLWLLEQPQRLSQQAQQPLLDGSLNIIHGPQRISSHWWAKLQSRDYFIARQRNGRLVWIFYDRSNRQWYLHGLFA</sequence>
<dbReference type="InterPro" id="IPR043502">
    <property type="entry name" value="DNA/RNA_pol_sf"/>
</dbReference>
<dbReference type="Proteomes" id="UP000614811">
    <property type="component" value="Unassembled WGS sequence"/>
</dbReference>
<dbReference type="PANTHER" id="PTHR35369:SF2">
    <property type="entry name" value="BLR3025 PROTEIN"/>
    <property type="match status" value="1"/>
</dbReference>
<evidence type="ECO:0000256" key="2">
    <source>
        <dbReference type="ARBA" id="ARBA00022763"/>
    </source>
</evidence>